<protein>
    <recommendedName>
        <fullName evidence="2">Cyclase family protein</fullName>
    </recommendedName>
</protein>
<dbReference type="InterPro" id="IPR037175">
    <property type="entry name" value="KFase_sf"/>
</dbReference>
<sequence length="185" mass="20848">MIPHCNGTHTECVGHIVDDDININTILEDNLFPTTLISVHPEDGLIHADQIKLDNVNFNSGLIIRTLPNDNTKRAITYDSKNIPPYFSENAMFKIKEIGVTHLLVDMPTIDFAYDNGKLINHHIFWNINQGSHKIDGSISNKTITEMIFVPNKIRDGNYLLQLQVVNFTGDAAPSRPIIYPLEIT</sequence>
<dbReference type="Gene3D" id="3.50.30.50">
    <property type="entry name" value="Putative cyclase"/>
    <property type="match status" value="1"/>
</dbReference>
<dbReference type="EMBL" id="UINC01001075">
    <property type="protein sequence ID" value="SUZ69935.1"/>
    <property type="molecule type" value="Genomic_DNA"/>
</dbReference>
<dbReference type="AlphaFoldDB" id="A0A381PSD5"/>
<reference evidence="1" key="1">
    <citation type="submission" date="2018-05" db="EMBL/GenBank/DDBJ databases">
        <authorList>
            <person name="Lanie J.A."/>
            <person name="Ng W.-L."/>
            <person name="Kazmierczak K.M."/>
            <person name="Andrzejewski T.M."/>
            <person name="Davidsen T.M."/>
            <person name="Wayne K.J."/>
            <person name="Tettelin H."/>
            <person name="Glass J.I."/>
            <person name="Rusch D."/>
            <person name="Podicherti R."/>
            <person name="Tsui H.-C.T."/>
            <person name="Winkler M.E."/>
        </authorList>
    </citation>
    <scope>NUCLEOTIDE SEQUENCE</scope>
</reference>
<dbReference type="Pfam" id="PF04199">
    <property type="entry name" value="Cyclase"/>
    <property type="match status" value="1"/>
</dbReference>
<organism evidence="1">
    <name type="scientific">marine metagenome</name>
    <dbReference type="NCBI Taxonomy" id="408172"/>
    <lineage>
        <taxon>unclassified sequences</taxon>
        <taxon>metagenomes</taxon>
        <taxon>ecological metagenomes</taxon>
    </lineage>
</organism>
<dbReference type="GO" id="GO:0019441">
    <property type="term" value="P:L-tryptophan catabolic process to kynurenine"/>
    <property type="evidence" value="ECO:0007669"/>
    <property type="project" value="InterPro"/>
</dbReference>
<evidence type="ECO:0000313" key="1">
    <source>
        <dbReference type="EMBL" id="SUZ69935.1"/>
    </source>
</evidence>
<dbReference type="GO" id="GO:0004061">
    <property type="term" value="F:arylformamidase activity"/>
    <property type="evidence" value="ECO:0007669"/>
    <property type="project" value="InterPro"/>
</dbReference>
<accession>A0A381PSD5</accession>
<dbReference type="InterPro" id="IPR007325">
    <property type="entry name" value="KFase/CYL"/>
</dbReference>
<gene>
    <name evidence="1" type="ORF">METZ01_LOCUS22789</name>
</gene>
<name>A0A381PSD5_9ZZZZ</name>
<proteinExistence type="predicted"/>
<evidence type="ECO:0008006" key="2">
    <source>
        <dbReference type="Google" id="ProtNLM"/>
    </source>
</evidence>
<dbReference type="SUPFAM" id="SSF102198">
    <property type="entry name" value="Putative cyclase"/>
    <property type="match status" value="1"/>
</dbReference>